<dbReference type="InterPro" id="IPR002524">
    <property type="entry name" value="Cation_efflux"/>
</dbReference>
<feature type="domain" description="Cation efflux protein transmembrane" evidence="9">
    <location>
        <begin position="14"/>
        <end position="211"/>
    </location>
</feature>
<evidence type="ECO:0000256" key="5">
    <source>
        <dbReference type="ARBA" id="ARBA00022989"/>
    </source>
</evidence>
<dbReference type="InterPro" id="IPR027470">
    <property type="entry name" value="Cation_efflux_CTD"/>
</dbReference>
<sequence length="310" mass="33866">MMTHQQNNVEKRFILSLIFTLLILVGEVVGGLITHSLALLSDAAHVFMDVFALGLSFLALRLSSRPADDRHTYGWHRLEVLAALINGLTLLVISVTIGWEAYQRFLSPAPVRGPLMLVIAVLGLVVNLVVALVLGSHRHGEKSHIHRDLNLQSAFLHVVGDAVSSVGVIVAAVLIMLTGLEWVDPLASVLIAILILVSSFRVLKSSLHILVEGTPDGLSLAEVEREMLQTPAVASIHDLHVWNLCSQDVALSAHVVLEADHAQSQEQVMQDLRQRLDERFEILHTTLQFEDTACIDKFACNGGASHPVVN</sequence>
<evidence type="ECO:0000256" key="8">
    <source>
        <dbReference type="SAM" id="Phobius"/>
    </source>
</evidence>
<evidence type="ECO:0000313" key="12">
    <source>
        <dbReference type="Proteomes" id="UP000055060"/>
    </source>
</evidence>
<dbReference type="GO" id="GO:0005385">
    <property type="term" value="F:zinc ion transmembrane transporter activity"/>
    <property type="evidence" value="ECO:0007669"/>
    <property type="project" value="TreeGrafter"/>
</dbReference>
<feature type="transmembrane region" description="Helical" evidence="8">
    <location>
        <begin position="114"/>
        <end position="134"/>
    </location>
</feature>
<name>A0A0S7BFV7_9CHLR</name>
<evidence type="ECO:0000256" key="4">
    <source>
        <dbReference type="ARBA" id="ARBA00022692"/>
    </source>
</evidence>
<keyword evidence="6" id="KW-0406">Ion transport</keyword>
<dbReference type="PANTHER" id="PTHR11562">
    <property type="entry name" value="CATION EFFLUX PROTEIN/ ZINC TRANSPORTER"/>
    <property type="match status" value="1"/>
</dbReference>
<keyword evidence="12" id="KW-1185">Reference proteome</keyword>
<dbReference type="OrthoDB" id="9809646at2"/>
<dbReference type="RefSeq" id="WP_075073206.1">
    <property type="nucleotide sequence ID" value="NZ_DF967972.1"/>
</dbReference>
<dbReference type="InterPro" id="IPR027469">
    <property type="entry name" value="Cation_efflux_TMD_sf"/>
</dbReference>
<feature type="transmembrane region" description="Helical" evidence="8">
    <location>
        <begin position="39"/>
        <end position="60"/>
    </location>
</feature>
<dbReference type="Pfam" id="PF16916">
    <property type="entry name" value="ZT_dimer"/>
    <property type="match status" value="1"/>
</dbReference>
<keyword evidence="4 8" id="KW-0812">Transmembrane</keyword>
<feature type="transmembrane region" description="Helical" evidence="8">
    <location>
        <begin position="12"/>
        <end position="33"/>
    </location>
</feature>
<dbReference type="InterPro" id="IPR058533">
    <property type="entry name" value="Cation_efflux_TM"/>
</dbReference>
<dbReference type="Proteomes" id="UP000055060">
    <property type="component" value="Unassembled WGS sequence"/>
</dbReference>
<evidence type="ECO:0000259" key="9">
    <source>
        <dbReference type="Pfam" id="PF01545"/>
    </source>
</evidence>
<dbReference type="Gene3D" id="1.20.1510.10">
    <property type="entry name" value="Cation efflux protein transmembrane domain"/>
    <property type="match status" value="1"/>
</dbReference>
<dbReference type="EMBL" id="DF967972">
    <property type="protein sequence ID" value="GAP13904.1"/>
    <property type="molecule type" value="Genomic_DNA"/>
</dbReference>
<evidence type="ECO:0000256" key="2">
    <source>
        <dbReference type="ARBA" id="ARBA00008873"/>
    </source>
</evidence>
<evidence type="ECO:0000313" key="11">
    <source>
        <dbReference type="EMBL" id="GAP13904.1"/>
    </source>
</evidence>
<dbReference type="PANTHER" id="PTHR11562:SF17">
    <property type="entry name" value="RE54080P-RELATED"/>
    <property type="match status" value="1"/>
</dbReference>
<gene>
    <name evidence="11" type="ORF">LARV_01663</name>
</gene>
<evidence type="ECO:0000259" key="10">
    <source>
        <dbReference type="Pfam" id="PF16916"/>
    </source>
</evidence>
<dbReference type="STRING" id="360412.LARV_01663"/>
<keyword evidence="7 8" id="KW-0472">Membrane</keyword>
<feature type="transmembrane region" description="Helical" evidence="8">
    <location>
        <begin position="155"/>
        <end position="180"/>
    </location>
</feature>
<evidence type="ECO:0000256" key="7">
    <source>
        <dbReference type="ARBA" id="ARBA00023136"/>
    </source>
</evidence>
<protein>
    <submittedName>
        <fullName evidence="11">Cation diffusion facilitator family transporter</fullName>
    </submittedName>
</protein>
<evidence type="ECO:0000256" key="1">
    <source>
        <dbReference type="ARBA" id="ARBA00004141"/>
    </source>
</evidence>
<keyword evidence="3" id="KW-0813">Transport</keyword>
<feature type="domain" description="Cation efflux protein cytoplasmic" evidence="10">
    <location>
        <begin position="215"/>
        <end position="290"/>
    </location>
</feature>
<dbReference type="Pfam" id="PF01545">
    <property type="entry name" value="Cation_efflux"/>
    <property type="match status" value="1"/>
</dbReference>
<organism evidence="11">
    <name type="scientific">Longilinea arvoryzae</name>
    <dbReference type="NCBI Taxonomy" id="360412"/>
    <lineage>
        <taxon>Bacteria</taxon>
        <taxon>Bacillati</taxon>
        <taxon>Chloroflexota</taxon>
        <taxon>Anaerolineae</taxon>
        <taxon>Anaerolineales</taxon>
        <taxon>Anaerolineaceae</taxon>
        <taxon>Longilinea</taxon>
    </lineage>
</organism>
<reference evidence="11" key="1">
    <citation type="submission" date="2015-07" db="EMBL/GenBank/DDBJ databases">
        <title>Draft Genome Sequences of Anaerolinea thermolimosa IMO-1, Bellilinea caldifistulae GOMI-1, Leptolinea tardivitalis YMTK-2, Levilinea saccharolytica KIBI-1,Longilinea arvoryzae KOME-1, Previously Described as Members of the Anaerolineaceae (Chloroflexi).</title>
        <authorList>
            <person name="Sekiguchi Y."/>
            <person name="Ohashi A."/>
            <person name="Matsuura N."/>
            <person name="Tourlousse M.D."/>
        </authorList>
    </citation>
    <scope>NUCLEOTIDE SEQUENCE [LARGE SCALE GENOMIC DNA]</scope>
    <source>
        <strain evidence="11">KOME-1</strain>
    </source>
</reference>
<keyword evidence="5 8" id="KW-1133">Transmembrane helix</keyword>
<dbReference type="SUPFAM" id="SSF161111">
    <property type="entry name" value="Cation efflux protein transmembrane domain-like"/>
    <property type="match status" value="1"/>
</dbReference>
<accession>A0A0S7BFV7</accession>
<comment type="similarity">
    <text evidence="2">Belongs to the cation diffusion facilitator (CDF) transporter (TC 2.A.4) family. SLC30A subfamily.</text>
</comment>
<evidence type="ECO:0000256" key="3">
    <source>
        <dbReference type="ARBA" id="ARBA00022448"/>
    </source>
</evidence>
<feature type="transmembrane region" description="Helical" evidence="8">
    <location>
        <begin position="186"/>
        <end position="203"/>
    </location>
</feature>
<comment type="subcellular location">
    <subcellularLocation>
        <location evidence="1">Membrane</location>
        <topology evidence="1">Multi-pass membrane protein</topology>
    </subcellularLocation>
</comment>
<dbReference type="NCBIfam" id="TIGR01297">
    <property type="entry name" value="CDF"/>
    <property type="match status" value="1"/>
</dbReference>
<dbReference type="AlphaFoldDB" id="A0A0S7BFV7"/>
<proteinExistence type="inferred from homology"/>
<dbReference type="SUPFAM" id="SSF160240">
    <property type="entry name" value="Cation efflux protein cytoplasmic domain-like"/>
    <property type="match status" value="1"/>
</dbReference>
<feature type="transmembrane region" description="Helical" evidence="8">
    <location>
        <begin position="80"/>
        <end position="102"/>
    </location>
</feature>
<dbReference type="GO" id="GO:0005886">
    <property type="term" value="C:plasma membrane"/>
    <property type="evidence" value="ECO:0007669"/>
    <property type="project" value="TreeGrafter"/>
</dbReference>
<dbReference type="InterPro" id="IPR036837">
    <property type="entry name" value="Cation_efflux_CTD_sf"/>
</dbReference>
<evidence type="ECO:0000256" key="6">
    <source>
        <dbReference type="ARBA" id="ARBA00023065"/>
    </source>
</evidence>
<dbReference type="InterPro" id="IPR050681">
    <property type="entry name" value="CDF/SLC30A"/>
</dbReference>